<dbReference type="Proteomes" id="UP000198744">
    <property type="component" value="Unassembled WGS sequence"/>
</dbReference>
<dbReference type="SFLD" id="SFLDG01170">
    <property type="entry name" value="Pyruvoyl-dependent_arginine_de"/>
    <property type="match status" value="1"/>
</dbReference>
<dbReference type="PANTHER" id="PTHR40438:SF1">
    <property type="entry name" value="PYRUVOYL-DEPENDENT ARGININE DECARBOXYLASE"/>
    <property type="match status" value="1"/>
</dbReference>
<evidence type="ECO:0000256" key="8">
    <source>
        <dbReference type="ARBA" id="ARBA00049309"/>
    </source>
</evidence>
<dbReference type="InterPro" id="IPR002724">
    <property type="entry name" value="Pyruvoyl-dep_arg_deCO2ase"/>
</dbReference>
<evidence type="ECO:0000256" key="6">
    <source>
        <dbReference type="ARBA" id="ARBA00023239"/>
    </source>
</evidence>
<keyword evidence="10" id="KW-1185">Reference proteome</keyword>
<name>A0A1H7V6A9_9BACT</name>
<dbReference type="Pfam" id="PF01862">
    <property type="entry name" value="PvlArgDC"/>
    <property type="match status" value="1"/>
</dbReference>
<evidence type="ECO:0000256" key="5">
    <source>
        <dbReference type="ARBA" id="ARBA00022793"/>
    </source>
</evidence>
<dbReference type="HAMAP" id="MF_01404">
    <property type="entry name" value="PvlArgDC"/>
    <property type="match status" value="1"/>
</dbReference>
<organism evidence="9 10">
    <name type="scientific">Syntrophus gentianae</name>
    <dbReference type="NCBI Taxonomy" id="43775"/>
    <lineage>
        <taxon>Bacteria</taxon>
        <taxon>Pseudomonadati</taxon>
        <taxon>Thermodesulfobacteriota</taxon>
        <taxon>Syntrophia</taxon>
        <taxon>Syntrophales</taxon>
        <taxon>Syntrophaceae</taxon>
        <taxon>Syntrophus</taxon>
    </lineage>
</organism>
<dbReference type="PIRSF" id="PIRSF005216">
    <property type="entry name" value="Pyruvoyl-dep_arg_deCO2ase"/>
    <property type="match status" value="1"/>
</dbReference>
<evidence type="ECO:0000256" key="3">
    <source>
        <dbReference type="ARBA" id="ARBA00012426"/>
    </source>
</evidence>
<comment type="cofactor">
    <cofactor evidence="1">
        <name>pyruvate</name>
        <dbReference type="ChEBI" id="CHEBI:15361"/>
    </cofactor>
</comment>
<dbReference type="PANTHER" id="PTHR40438">
    <property type="entry name" value="PYRUVOYL-DEPENDENT ARGININE DECARBOXYLASE"/>
    <property type="match status" value="1"/>
</dbReference>
<comment type="catalytic activity">
    <reaction evidence="8">
        <text>L-arginine + H(+) = agmatine + CO2</text>
        <dbReference type="Rhea" id="RHEA:17641"/>
        <dbReference type="ChEBI" id="CHEBI:15378"/>
        <dbReference type="ChEBI" id="CHEBI:16526"/>
        <dbReference type="ChEBI" id="CHEBI:32682"/>
        <dbReference type="ChEBI" id="CHEBI:58145"/>
        <dbReference type="EC" id="4.1.1.19"/>
    </reaction>
</comment>
<dbReference type="STRING" id="43775.SAMN04489760_10337"/>
<keyword evidence="6" id="KW-0456">Lyase</keyword>
<dbReference type="SFLD" id="SFLDS00055">
    <property type="entry name" value="Pyruvoyl-Dependent_Histidine/A"/>
    <property type="match status" value="1"/>
</dbReference>
<dbReference type="Gene3D" id="3.50.20.10">
    <property type="entry name" value="Pyruvoyl-Dependent Histidine Decarboxylase, subunit B"/>
    <property type="match status" value="1"/>
</dbReference>
<dbReference type="InterPro" id="IPR016105">
    <property type="entry name" value="Pyr-dep_his/arg-deCO2ase_sand"/>
</dbReference>
<dbReference type="AlphaFoldDB" id="A0A1H7V6A9"/>
<dbReference type="RefSeq" id="WP_093882181.1">
    <property type="nucleotide sequence ID" value="NZ_FOBS01000003.1"/>
</dbReference>
<protein>
    <recommendedName>
        <fullName evidence="4">Pyruvoyl-dependent arginine decarboxylase AaxB</fullName>
        <ecNumber evidence="3">4.1.1.19</ecNumber>
    </recommendedName>
</protein>
<keyword evidence="7" id="KW-0670">Pyruvate</keyword>
<evidence type="ECO:0000256" key="7">
    <source>
        <dbReference type="ARBA" id="ARBA00023317"/>
    </source>
</evidence>
<dbReference type="NCBIfam" id="TIGR00286">
    <property type="entry name" value="pyruvoyl-dependent arginine decarboxylase"/>
    <property type="match status" value="1"/>
</dbReference>
<dbReference type="SUPFAM" id="SSF56271">
    <property type="entry name" value="Pyruvoyl-dependent histidine and arginine decarboxylases"/>
    <property type="match status" value="1"/>
</dbReference>
<dbReference type="EC" id="4.1.1.19" evidence="3"/>
<evidence type="ECO:0000313" key="9">
    <source>
        <dbReference type="EMBL" id="SEM04438.1"/>
    </source>
</evidence>
<dbReference type="GO" id="GO:0006527">
    <property type="term" value="P:L-arginine catabolic process"/>
    <property type="evidence" value="ECO:0007669"/>
    <property type="project" value="InterPro"/>
</dbReference>
<reference evidence="9 10" key="1">
    <citation type="submission" date="2016-10" db="EMBL/GenBank/DDBJ databases">
        <authorList>
            <person name="de Groot N.N."/>
        </authorList>
    </citation>
    <scope>NUCLEOTIDE SEQUENCE [LARGE SCALE GENOMIC DNA]</scope>
    <source>
        <strain evidence="9 10">DSM 8423</strain>
    </source>
</reference>
<evidence type="ECO:0000313" key="10">
    <source>
        <dbReference type="Proteomes" id="UP000198744"/>
    </source>
</evidence>
<evidence type="ECO:0000256" key="2">
    <source>
        <dbReference type="ARBA" id="ARBA00008611"/>
    </source>
</evidence>
<comment type="similarity">
    <text evidence="2">Belongs to the pyruvoyl-dependent arginine decarboxylase family.</text>
</comment>
<dbReference type="InterPro" id="IPR016104">
    <property type="entry name" value="Pyr-dep_his/arg-deCO2ase"/>
</dbReference>
<evidence type="ECO:0000256" key="4">
    <source>
        <dbReference type="ARBA" id="ARBA00014727"/>
    </source>
</evidence>
<evidence type="ECO:0000256" key="1">
    <source>
        <dbReference type="ARBA" id="ARBA00001928"/>
    </source>
</evidence>
<dbReference type="EMBL" id="FOBS01000003">
    <property type="protein sequence ID" value="SEM04438.1"/>
    <property type="molecule type" value="Genomic_DNA"/>
</dbReference>
<gene>
    <name evidence="9" type="ORF">SAMN04489760_10337</name>
</gene>
<accession>A0A1H7V6A9</accession>
<keyword evidence="5" id="KW-0210">Decarboxylase</keyword>
<dbReference type="GO" id="GO:0008792">
    <property type="term" value="F:arginine decarboxylase activity"/>
    <property type="evidence" value="ECO:0007669"/>
    <property type="project" value="UniProtKB-EC"/>
</dbReference>
<dbReference type="NCBIfam" id="NF009064">
    <property type="entry name" value="PRK12398.1"/>
    <property type="match status" value="1"/>
</dbReference>
<sequence length="181" mass="19755">MFLPNKIFFTKGVGNHRAELHSFELALRDAGIEKCNLVQVSSIMPPGCRIISRAEGLRLLKPGSITYCVMSRCASNEPRRLLAASVGCAIPADKTTYGYISEHHAFGQTEKQAGEYAEDLAAAMLASTLGIDFNIEESWDEKKEIFKISGKIVGTRNVTQSSIVKSTDYTTVLAAAVFVFS</sequence>
<proteinExistence type="inferred from homology"/>
<dbReference type="OrthoDB" id="9783061at2"/>